<accession>A0A179RXX7</accession>
<name>A0A179RXX7_9HYPH</name>
<dbReference type="Proteomes" id="UP000078316">
    <property type="component" value="Unassembled WGS sequence"/>
</dbReference>
<comment type="caution">
    <text evidence="1">The sequence shown here is derived from an EMBL/GenBank/DDBJ whole genome shotgun (WGS) entry which is preliminary data.</text>
</comment>
<evidence type="ECO:0000313" key="2">
    <source>
        <dbReference type="Proteomes" id="UP000078316"/>
    </source>
</evidence>
<sequence length="62" mass="6704">MILMLTLKVLEGGQECLCFVSRQILPSQSSDESTLLRDVPGTVLDVPPDHIDFGFAFAHGAS</sequence>
<proteinExistence type="predicted"/>
<evidence type="ECO:0000313" key="1">
    <source>
        <dbReference type="EMBL" id="OAS12436.1"/>
    </source>
</evidence>
<reference evidence="1 2" key="1">
    <citation type="submission" date="2016-04" db="EMBL/GenBank/DDBJ databases">
        <authorList>
            <person name="Evans L.H."/>
            <person name="Alamgir A."/>
            <person name="Owens N."/>
            <person name="Weber N.D."/>
            <person name="Virtaneva K."/>
            <person name="Barbian K."/>
            <person name="Babar A."/>
            <person name="Rosenke K."/>
        </authorList>
    </citation>
    <scope>NUCLEOTIDE SEQUENCE [LARGE SCALE GENOMIC DNA]</scope>
    <source>
        <strain evidence="1 2">PMB02</strain>
    </source>
</reference>
<dbReference type="EMBL" id="LWHQ01000111">
    <property type="protein sequence ID" value="OAS12436.1"/>
    <property type="molecule type" value="Genomic_DNA"/>
</dbReference>
<dbReference type="AlphaFoldDB" id="A0A179RXX7"/>
<organism evidence="1 2">
    <name type="scientific">Methylobacterium platani</name>
    <dbReference type="NCBI Taxonomy" id="427683"/>
    <lineage>
        <taxon>Bacteria</taxon>
        <taxon>Pseudomonadati</taxon>
        <taxon>Pseudomonadota</taxon>
        <taxon>Alphaproteobacteria</taxon>
        <taxon>Hyphomicrobiales</taxon>
        <taxon>Methylobacteriaceae</taxon>
        <taxon>Methylobacterium</taxon>
    </lineage>
</organism>
<gene>
    <name evidence="1" type="ORF">A5481_31415</name>
</gene>
<protein>
    <submittedName>
        <fullName evidence="1">Uncharacterized protein</fullName>
    </submittedName>
</protein>